<dbReference type="InterPro" id="IPR014025">
    <property type="entry name" value="Glutaredoxin_subgr"/>
</dbReference>
<keyword evidence="4" id="KW-0676">Redox-active center</keyword>
<evidence type="ECO:0000256" key="2">
    <source>
        <dbReference type="ARBA" id="ARBA00023002"/>
    </source>
</evidence>
<dbReference type="InterPro" id="IPR013766">
    <property type="entry name" value="Thioredoxin_domain"/>
</dbReference>
<dbReference type="InterPro" id="IPR013740">
    <property type="entry name" value="Redoxin"/>
</dbReference>
<proteinExistence type="predicted"/>
<dbReference type="PROSITE" id="PS51354">
    <property type="entry name" value="GLUTAREDOXIN_2"/>
    <property type="match status" value="1"/>
</dbReference>
<evidence type="ECO:0000256" key="1">
    <source>
        <dbReference type="ARBA" id="ARBA00022559"/>
    </source>
</evidence>
<dbReference type="InterPro" id="IPR037944">
    <property type="entry name" value="PRX5-like"/>
</dbReference>
<sequence>MSNSAEGKKVPQVTFPIRRDNEWQSVTSNELFADQTVVLFALPGAFTPTCSSTHLPRYNELAPVFKEQGVDRVICLSVNDPFVMQAWAEDQHAENIEFIPDGNGDFTRDIGMLVSKNDLGFGDRSWRYSMLVKNGVIEKMFVEPDKPGDPFEVSDADTMLHYIKPDVTLPARVSLFTKPGCPHCTRAKTLLQENGYKYEEIKLGSAGLSYSTLQAVTGKGTTPQIFIDGQLIGGADELEALMAER</sequence>
<feature type="active site" description="Cysteine sulfenic acid (-SOH) intermediate" evidence="5">
    <location>
        <position position="50"/>
    </location>
</feature>
<dbReference type="PANTHER" id="PTHR10430:SF16">
    <property type="entry name" value="PEROXIREDOXIN-5, MITOCHONDRIAL"/>
    <property type="match status" value="1"/>
</dbReference>
<dbReference type="PRINTS" id="PR00160">
    <property type="entry name" value="GLUTAREDOXIN"/>
</dbReference>
<evidence type="ECO:0000256" key="3">
    <source>
        <dbReference type="ARBA" id="ARBA00023157"/>
    </source>
</evidence>
<dbReference type="Gene3D" id="3.40.30.10">
    <property type="entry name" value="Glutaredoxin"/>
    <property type="match status" value="2"/>
</dbReference>
<dbReference type="GO" id="GO:0034599">
    <property type="term" value="P:cellular response to oxidative stress"/>
    <property type="evidence" value="ECO:0007669"/>
    <property type="project" value="InterPro"/>
</dbReference>
<dbReference type="AlphaFoldDB" id="A0A851HV03"/>
<dbReference type="GO" id="GO:0042744">
    <property type="term" value="P:hydrogen peroxide catabolic process"/>
    <property type="evidence" value="ECO:0007669"/>
    <property type="project" value="TreeGrafter"/>
</dbReference>
<accession>A0A851HV03</accession>
<reference evidence="7 8" key="1">
    <citation type="submission" date="2020-03" db="EMBL/GenBank/DDBJ databases">
        <title>Metagenomic, metatranscriptomic, and metabolomic analyses revealed the key microbes and metabolic features during the fermentation of ganjang, Korean traditional soy sauce.</title>
        <authorList>
            <person name="Chun B.H."/>
            <person name="Jeon C.O."/>
        </authorList>
    </citation>
    <scope>NUCLEOTIDE SEQUENCE [LARGE SCALE GENOMIC DNA]</scope>
    <source>
        <strain evidence="7 8">KG14</strain>
    </source>
</reference>
<dbReference type="EMBL" id="JABEVQ010000003">
    <property type="protein sequence ID" value="NWN91102.1"/>
    <property type="molecule type" value="Genomic_DNA"/>
</dbReference>
<evidence type="ECO:0000256" key="5">
    <source>
        <dbReference type="PIRSR" id="PIRSR637944-1"/>
    </source>
</evidence>
<dbReference type="GO" id="GO:0008379">
    <property type="term" value="F:thioredoxin peroxidase activity"/>
    <property type="evidence" value="ECO:0007669"/>
    <property type="project" value="InterPro"/>
</dbReference>
<keyword evidence="2" id="KW-0560">Oxidoreductase</keyword>
<keyword evidence="1 7" id="KW-0575">Peroxidase</keyword>
<dbReference type="GO" id="GO:0045454">
    <property type="term" value="P:cell redox homeostasis"/>
    <property type="evidence" value="ECO:0007669"/>
    <property type="project" value="TreeGrafter"/>
</dbReference>
<dbReference type="Pfam" id="PF00462">
    <property type="entry name" value="Glutaredoxin"/>
    <property type="match status" value="1"/>
</dbReference>
<dbReference type="InterPro" id="IPR036249">
    <property type="entry name" value="Thioredoxin-like_sf"/>
</dbReference>
<dbReference type="NCBIfam" id="TIGR02190">
    <property type="entry name" value="GlrX-dom"/>
    <property type="match status" value="1"/>
</dbReference>
<comment type="caution">
    <text evidence="7">The sequence shown here is derived from an EMBL/GenBank/DDBJ whole genome shotgun (WGS) entry which is preliminary data.</text>
</comment>
<evidence type="ECO:0000313" key="8">
    <source>
        <dbReference type="Proteomes" id="UP000536442"/>
    </source>
</evidence>
<dbReference type="PANTHER" id="PTHR10430">
    <property type="entry name" value="PEROXIREDOXIN"/>
    <property type="match status" value="1"/>
</dbReference>
<gene>
    <name evidence="7" type="ORF">HLV39_06320</name>
</gene>
<dbReference type="GO" id="GO:0005737">
    <property type="term" value="C:cytoplasm"/>
    <property type="evidence" value="ECO:0007669"/>
    <property type="project" value="TreeGrafter"/>
</dbReference>
<dbReference type="InterPro" id="IPR011906">
    <property type="entry name" value="Glutaredoxin_dom"/>
</dbReference>
<dbReference type="PROSITE" id="PS00195">
    <property type="entry name" value="GLUTAREDOXIN_1"/>
    <property type="match status" value="1"/>
</dbReference>
<dbReference type="Pfam" id="PF08534">
    <property type="entry name" value="Redoxin"/>
    <property type="match status" value="1"/>
</dbReference>
<dbReference type="CDD" id="cd03013">
    <property type="entry name" value="PRX5_like"/>
    <property type="match status" value="1"/>
</dbReference>
<protein>
    <submittedName>
        <fullName evidence="7">Glutathione peroxidase</fullName>
    </submittedName>
</protein>
<dbReference type="PROSITE" id="PS51352">
    <property type="entry name" value="THIOREDOXIN_2"/>
    <property type="match status" value="1"/>
</dbReference>
<organism evidence="7 8">
    <name type="scientific">Marinobacter adhaerens</name>
    <dbReference type="NCBI Taxonomy" id="1033846"/>
    <lineage>
        <taxon>Bacteria</taxon>
        <taxon>Pseudomonadati</taxon>
        <taxon>Pseudomonadota</taxon>
        <taxon>Gammaproteobacteria</taxon>
        <taxon>Pseudomonadales</taxon>
        <taxon>Marinobacteraceae</taxon>
        <taxon>Marinobacter</taxon>
    </lineage>
</organism>
<feature type="domain" description="Thioredoxin" evidence="6">
    <location>
        <begin position="4"/>
        <end position="168"/>
    </location>
</feature>
<dbReference type="InterPro" id="IPR011767">
    <property type="entry name" value="GLR_AS"/>
</dbReference>
<name>A0A851HV03_9GAMM</name>
<evidence type="ECO:0000256" key="4">
    <source>
        <dbReference type="ARBA" id="ARBA00023284"/>
    </source>
</evidence>
<evidence type="ECO:0000259" key="6">
    <source>
        <dbReference type="PROSITE" id="PS51352"/>
    </source>
</evidence>
<keyword evidence="8" id="KW-1185">Reference proteome</keyword>
<keyword evidence="3" id="KW-1015">Disulfide bond</keyword>
<dbReference type="InterPro" id="IPR002109">
    <property type="entry name" value="Glutaredoxin"/>
</dbReference>
<dbReference type="Proteomes" id="UP000536442">
    <property type="component" value="Unassembled WGS sequence"/>
</dbReference>
<evidence type="ECO:0000313" key="7">
    <source>
        <dbReference type="EMBL" id="NWN91102.1"/>
    </source>
</evidence>
<dbReference type="SUPFAM" id="SSF52833">
    <property type="entry name" value="Thioredoxin-like"/>
    <property type="match status" value="2"/>
</dbReference>